<protein>
    <submittedName>
        <fullName evidence="1">Roadblock/LC7 domain-containing protein</fullName>
    </submittedName>
</protein>
<gene>
    <name evidence="1" type="ORF">ACFP1K_24210</name>
</gene>
<evidence type="ECO:0000313" key="1">
    <source>
        <dbReference type="EMBL" id="MFC6084284.1"/>
    </source>
</evidence>
<reference evidence="2" key="1">
    <citation type="journal article" date="2019" name="Int. J. Syst. Evol. Microbiol.">
        <title>The Global Catalogue of Microorganisms (GCM) 10K type strain sequencing project: providing services to taxonomists for standard genome sequencing and annotation.</title>
        <authorList>
            <consortium name="The Broad Institute Genomics Platform"/>
            <consortium name="The Broad Institute Genome Sequencing Center for Infectious Disease"/>
            <person name="Wu L."/>
            <person name="Ma J."/>
        </authorList>
    </citation>
    <scope>NUCLEOTIDE SEQUENCE [LARGE SCALE GENOMIC DNA]</scope>
    <source>
        <strain evidence="2">JCM 30346</strain>
    </source>
</reference>
<proteinExistence type="predicted"/>
<organism evidence="1 2">
    <name type="scientific">Sphaerisporangium aureirubrum</name>
    <dbReference type="NCBI Taxonomy" id="1544736"/>
    <lineage>
        <taxon>Bacteria</taxon>
        <taxon>Bacillati</taxon>
        <taxon>Actinomycetota</taxon>
        <taxon>Actinomycetes</taxon>
        <taxon>Streptosporangiales</taxon>
        <taxon>Streptosporangiaceae</taxon>
        <taxon>Sphaerisporangium</taxon>
    </lineage>
</organism>
<comment type="caution">
    <text evidence="1">The sequence shown here is derived from an EMBL/GenBank/DDBJ whole genome shotgun (WGS) entry which is preliminary data.</text>
</comment>
<dbReference type="Proteomes" id="UP001596137">
    <property type="component" value="Unassembled WGS sequence"/>
</dbReference>
<sequence>MLDIEACLADVVAIPGALDALLVEDSGGAVVASGSLTALDPQVSADAFALSLRATLDALALSAPGGTVRIEDVIVTSDQGHHLLRPLDGAPAGPMLLYLRLDRDRANLALARHRLRVIAGRLATS</sequence>
<keyword evidence="2" id="KW-1185">Reference proteome</keyword>
<dbReference type="RefSeq" id="WP_380757174.1">
    <property type="nucleotide sequence ID" value="NZ_JBHSRF010000040.1"/>
</dbReference>
<name>A0ABW1NNM9_9ACTN</name>
<accession>A0ABW1NNM9</accession>
<dbReference type="EMBL" id="JBHSRF010000040">
    <property type="protein sequence ID" value="MFC6084284.1"/>
    <property type="molecule type" value="Genomic_DNA"/>
</dbReference>
<evidence type="ECO:0000313" key="2">
    <source>
        <dbReference type="Proteomes" id="UP001596137"/>
    </source>
</evidence>